<feature type="transmembrane region" description="Helical" evidence="1">
    <location>
        <begin position="20"/>
        <end position="46"/>
    </location>
</feature>
<gene>
    <name evidence="2" type="ORF">BCR33DRAFT_719152</name>
</gene>
<organism evidence="2 3">
    <name type="scientific">Rhizoclosmatium globosum</name>
    <dbReference type="NCBI Taxonomy" id="329046"/>
    <lineage>
        <taxon>Eukaryota</taxon>
        <taxon>Fungi</taxon>
        <taxon>Fungi incertae sedis</taxon>
        <taxon>Chytridiomycota</taxon>
        <taxon>Chytridiomycota incertae sedis</taxon>
        <taxon>Chytridiomycetes</taxon>
        <taxon>Chytridiales</taxon>
        <taxon>Chytriomycetaceae</taxon>
        <taxon>Rhizoclosmatium</taxon>
    </lineage>
</organism>
<proteinExistence type="predicted"/>
<dbReference type="OrthoDB" id="2153406at2759"/>
<evidence type="ECO:0000313" key="2">
    <source>
        <dbReference type="EMBL" id="ORY41063.1"/>
    </source>
</evidence>
<sequence length="329" mass="37778">MAQPTNEWTSSFSSDFNETYAMIHFIEAWITVAVSIFQIALLGILVYRESSENKNRVVFTQVNCFLLFSIATNCLALVFIEFGKNTKGTGTYQSFYILSIVSYFAYQFLVVQYTLNRGLPDIQALISTSRIYFIILVVVIQTITLTLVMISIIMVLATDVAIFSNSANVLHYFQSVCDGLIFVFDLAVLSYYGLYLHKVKRDGYDFEVKRLYILSQFGVASFIVFQVFLATSATLTQFTNPRQLMSIFDQNFWIAFIHIQNLSPLVYTFVQLGMKYTLHREKKRRIAENMRNIENAKDKINKFLAPSEMQTVKNSVADKENTIRESHST</sequence>
<feature type="transmembrane region" description="Helical" evidence="1">
    <location>
        <begin position="92"/>
        <end position="111"/>
    </location>
</feature>
<keyword evidence="1" id="KW-0472">Membrane</keyword>
<reference evidence="2 3" key="1">
    <citation type="submission" date="2016-07" db="EMBL/GenBank/DDBJ databases">
        <title>Pervasive Adenine N6-methylation of Active Genes in Fungi.</title>
        <authorList>
            <consortium name="DOE Joint Genome Institute"/>
            <person name="Mondo S.J."/>
            <person name="Dannebaum R.O."/>
            <person name="Kuo R.C."/>
            <person name="Labutti K."/>
            <person name="Haridas S."/>
            <person name="Kuo A."/>
            <person name="Salamov A."/>
            <person name="Ahrendt S.R."/>
            <person name="Lipzen A."/>
            <person name="Sullivan W."/>
            <person name="Andreopoulos W.B."/>
            <person name="Clum A."/>
            <person name="Lindquist E."/>
            <person name="Daum C."/>
            <person name="Ramamoorthy G.K."/>
            <person name="Gryganskyi A."/>
            <person name="Culley D."/>
            <person name="Magnuson J.K."/>
            <person name="James T.Y."/>
            <person name="O'Malley M.A."/>
            <person name="Stajich J.E."/>
            <person name="Spatafora J.W."/>
            <person name="Visel A."/>
            <person name="Grigoriev I.V."/>
        </authorList>
    </citation>
    <scope>NUCLEOTIDE SEQUENCE [LARGE SCALE GENOMIC DNA]</scope>
    <source>
        <strain evidence="2 3">JEL800</strain>
    </source>
</reference>
<feature type="transmembrane region" description="Helical" evidence="1">
    <location>
        <begin position="211"/>
        <end position="232"/>
    </location>
</feature>
<feature type="transmembrane region" description="Helical" evidence="1">
    <location>
        <begin position="131"/>
        <end position="157"/>
    </location>
</feature>
<evidence type="ECO:0000256" key="1">
    <source>
        <dbReference type="SAM" id="Phobius"/>
    </source>
</evidence>
<protein>
    <submittedName>
        <fullName evidence="2">Uncharacterized protein</fullName>
    </submittedName>
</protein>
<accession>A0A1Y2C1Z1</accession>
<evidence type="ECO:0000313" key="3">
    <source>
        <dbReference type="Proteomes" id="UP000193642"/>
    </source>
</evidence>
<dbReference type="Proteomes" id="UP000193642">
    <property type="component" value="Unassembled WGS sequence"/>
</dbReference>
<keyword evidence="1" id="KW-1133">Transmembrane helix</keyword>
<dbReference type="AlphaFoldDB" id="A0A1Y2C1Z1"/>
<keyword evidence="1" id="KW-0812">Transmembrane</keyword>
<name>A0A1Y2C1Z1_9FUNG</name>
<keyword evidence="3" id="KW-1185">Reference proteome</keyword>
<feature type="transmembrane region" description="Helical" evidence="1">
    <location>
        <begin position="252"/>
        <end position="274"/>
    </location>
</feature>
<dbReference type="EMBL" id="MCGO01000033">
    <property type="protein sequence ID" value="ORY41063.1"/>
    <property type="molecule type" value="Genomic_DNA"/>
</dbReference>
<comment type="caution">
    <text evidence="2">The sequence shown here is derived from an EMBL/GenBank/DDBJ whole genome shotgun (WGS) entry which is preliminary data.</text>
</comment>
<feature type="transmembrane region" description="Helical" evidence="1">
    <location>
        <begin position="169"/>
        <end position="191"/>
    </location>
</feature>
<feature type="transmembrane region" description="Helical" evidence="1">
    <location>
        <begin position="58"/>
        <end position="80"/>
    </location>
</feature>